<dbReference type="SUPFAM" id="SSF51621">
    <property type="entry name" value="Phosphoenolpyruvate/pyruvate domain"/>
    <property type="match status" value="1"/>
</dbReference>
<dbReference type="Pfam" id="PF03328">
    <property type="entry name" value="HpcH_HpaI"/>
    <property type="match status" value="1"/>
</dbReference>
<dbReference type="InterPro" id="IPR015813">
    <property type="entry name" value="Pyrv/PenolPyrv_kinase-like_dom"/>
</dbReference>
<feature type="binding site" evidence="5">
    <location>
        <position position="179"/>
    </location>
    <ligand>
        <name>Mg(2+)</name>
        <dbReference type="ChEBI" id="CHEBI:18420"/>
    </ligand>
</feature>
<keyword evidence="3 5" id="KW-0460">Magnesium</keyword>
<feature type="binding site" evidence="4">
    <location>
        <position position="88"/>
    </location>
    <ligand>
        <name>substrate</name>
    </ligand>
</feature>
<dbReference type="GO" id="GO:0046872">
    <property type="term" value="F:metal ion binding"/>
    <property type="evidence" value="ECO:0007669"/>
    <property type="project" value="UniProtKB-KW"/>
</dbReference>
<reference evidence="8" key="1">
    <citation type="submission" date="2025-08" db="UniProtKB">
        <authorList>
            <consortium name="RefSeq"/>
        </authorList>
    </citation>
    <scope>IDENTIFICATION</scope>
</reference>
<dbReference type="Gene3D" id="3.20.20.60">
    <property type="entry name" value="Phosphoenolpyruvate-binding domains"/>
    <property type="match status" value="1"/>
</dbReference>
<dbReference type="PANTHER" id="PTHR11105:SF0">
    <property type="entry name" value="CITRAMALYL-COA LYASE, MITOCHONDRIAL"/>
    <property type="match status" value="1"/>
</dbReference>
<evidence type="ECO:0000256" key="3">
    <source>
        <dbReference type="ARBA" id="ARBA00022842"/>
    </source>
</evidence>
<dbReference type="Proteomes" id="UP000675920">
    <property type="component" value="Unplaced"/>
</dbReference>
<accession>A0A8B6X6R3</accession>
<dbReference type="GO" id="GO:0047777">
    <property type="term" value="F:(S)-citramalyl-CoA lyase activity"/>
    <property type="evidence" value="ECO:0007669"/>
    <property type="project" value="TreeGrafter"/>
</dbReference>
<evidence type="ECO:0000259" key="6">
    <source>
        <dbReference type="Pfam" id="PF03328"/>
    </source>
</evidence>
<evidence type="ECO:0000256" key="1">
    <source>
        <dbReference type="ARBA" id="ARBA00001946"/>
    </source>
</evidence>
<sequence>MHPGHVLYDGEHADRIRLPVCDHYAGSEKLIRKSLALQAQLAVAQKATFDITFDCEDGAAAGRETEQAALVATLLQDPANLFDRCGVRVHDPRHAALDEELDIIVGRAGQRVAYVTFPKLHDAAEAHDCVARLNAVADRHGIARRIPAHVLIETHGALREVFDIAAVPQIECLSFGLMDFVSAHHGAIPDAAMTSPGQFDHPLVRRAKVEIAAACHAFGKVASHNVTTDFGDTEAARADARRASREFGYTRMWSIHPSQIASIVGAFAPAPEAVEEAADILLAAQAAQWGPTQRAGRLHDRASYRYYWEVLQQAALVGAALPERARSAFFASA</sequence>
<dbReference type="InterPro" id="IPR040186">
    <property type="entry name" value="Citramalyl-CoA_lyase"/>
</dbReference>
<proteinExistence type="predicted"/>
<dbReference type="RefSeq" id="WP_028313023.1">
    <property type="nucleotide sequence ID" value="NZ_KI519500.1"/>
</dbReference>
<evidence type="ECO:0000256" key="4">
    <source>
        <dbReference type="PIRSR" id="PIRSR015582-1"/>
    </source>
</evidence>
<feature type="binding site" evidence="5">
    <location>
        <position position="153"/>
    </location>
    <ligand>
        <name>Mg(2+)</name>
        <dbReference type="ChEBI" id="CHEBI:18420"/>
    </ligand>
</feature>
<comment type="cofactor">
    <cofactor evidence="1">
        <name>Mg(2+)</name>
        <dbReference type="ChEBI" id="CHEBI:18420"/>
    </cofactor>
</comment>
<organism evidence="7 8">
    <name type="scientific">Derxia gummosa DSM 723</name>
    <dbReference type="NCBI Taxonomy" id="1121388"/>
    <lineage>
        <taxon>Bacteria</taxon>
        <taxon>Pseudomonadati</taxon>
        <taxon>Pseudomonadota</taxon>
        <taxon>Betaproteobacteria</taxon>
        <taxon>Burkholderiales</taxon>
        <taxon>Alcaligenaceae</taxon>
        <taxon>Derxia</taxon>
    </lineage>
</organism>
<feature type="binding site" evidence="4">
    <location>
        <position position="153"/>
    </location>
    <ligand>
        <name>substrate</name>
    </ligand>
</feature>
<keyword evidence="7" id="KW-1185">Reference proteome</keyword>
<name>A0A8B6X6R3_9BURK</name>
<protein>
    <submittedName>
        <fullName evidence="8">HpcH/HpaI aldolase/citrate lyase family protein</fullName>
    </submittedName>
</protein>
<dbReference type="PIRSF" id="PIRSF015582">
    <property type="entry name" value="Cit_lyase_B"/>
    <property type="match status" value="1"/>
</dbReference>
<evidence type="ECO:0000313" key="7">
    <source>
        <dbReference type="Proteomes" id="UP000675920"/>
    </source>
</evidence>
<evidence type="ECO:0000313" key="8">
    <source>
        <dbReference type="RefSeq" id="WP_028313023.1"/>
    </source>
</evidence>
<dbReference type="Gene3D" id="6.10.140.960">
    <property type="match status" value="1"/>
</dbReference>
<keyword evidence="8" id="KW-0456">Lyase</keyword>
<dbReference type="InterPro" id="IPR011206">
    <property type="entry name" value="Citrate_lyase_beta/mcl1/mcl2"/>
</dbReference>
<evidence type="ECO:0000256" key="5">
    <source>
        <dbReference type="PIRSR" id="PIRSR015582-2"/>
    </source>
</evidence>
<feature type="domain" description="HpcH/HpaI aldolase/citrate lyase" evidence="6">
    <location>
        <begin position="48"/>
        <end position="257"/>
    </location>
</feature>
<dbReference type="GO" id="GO:0106064">
    <property type="term" value="P:regulation of cobalamin metabolic process"/>
    <property type="evidence" value="ECO:0007669"/>
    <property type="project" value="TreeGrafter"/>
</dbReference>
<dbReference type="PANTHER" id="PTHR11105">
    <property type="entry name" value="CITRATE LYASE SUBUNIT BETA-RELATED"/>
    <property type="match status" value="1"/>
</dbReference>
<dbReference type="OrthoDB" id="8481499at2"/>
<dbReference type="InterPro" id="IPR005000">
    <property type="entry name" value="Aldolase/citrate-lyase_domain"/>
</dbReference>
<dbReference type="InterPro" id="IPR040442">
    <property type="entry name" value="Pyrv_kinase-like_dom_sf"/>
</dbReference>
<dbReference type="AlphaFoldDB" id="A0A8B6X6R3"/>
<evidence type="ECO:0000256" key="2">
    <source>
        <dbReference type="ARBA" id="ARBA00022723"/>
    </source>
</evidence>
<keyword evidence="2 5" id="KW-0479">Metal-binding</keyword>